<accession>A0A9X2ALG0</accession>
<evidence type="ECO:0000256" key="1">
    <source>
        <dbReference type="SAM" id="SignalP"/>
    </source>
</evidence>
<comment type="caution">
    <text evidence="2">The sequence shown here is derived from an EMBL/GenBank/DDBJ whole genome shotgun (WGS) entry which is preliminary data.</text>
</comment>
<feature type="chain" id="PRO_5040841739" evidence="1">
    <location>
        <begin position="19"/>
        <end position="237"/>
    </location>
</feature>
<name>A0A9X2ALG0_9FLAO</name>
<sequence>MKKLTILLFLFISIISFSQEITGDELLEKTIKFHDPNNNWPTFKGELFVTMETPKNGDRVSKISINLPQEYFAVSAKRDTIITEYIIDKNETSFSLNGDKNPSEEIKKKYGLTAERASLYKNYYTYLYGLPMKLKDEGTIIHQKVERKKFKGKEYLVLKATYNKEVGKDAWYFYFDPKTYAMEIYQFFKETKDSGEYILLSGIETINKIKMPKKRAWYYNKDNTYLGTDILFKSIQK</sequence>
<evidence type="ECO:0000313" key="3">
    <source>
        <dbReference type="Proteomes" id="UP001139369"/>
    </source>
</evidence>
<gene>
    <name evidence="2" type="ORF">MC378_08630</name>
</gene>
<keyword evidence="3" id="KW-1185">Reference proteome</keyword>
<dbReference type="Pfam" id="PF20113">
    <property type="entry name" value="DUF6503"/>
    <property type="match status" value="1"/>
</dbReference>
<feature type="signal peptide" evidence="1">
    <location>
        <begin position="1"/>
        <end position="18"/>
    </location>
</feature>
<keyword evidence="1" id="KW-0732">Signal</keyword>
<organism evidence="2 3">
    <name type="scientific">Polaribacter marinus</name>
    <dbReference type="NCBI Taxonomy" id="2916838"/>
    <lineage>
        <taxon>Bacteria</taxon>
        <taxon>Pseudomonadati</taxon>
        <taxon>Bacteroidota</taxon>
        <taxon>Flavobacteriia</taxon>
        <taxon>Flavobacteriales</taxon>
        <taxon>Flavobacteriaceae</taxon>
    </lineage>
</organism>
<reference evidence="2" key="1">
    <citation type="submission" date="2022-02" db="EMBL/GenBank/DDBJ databases">
        <title>Polaribacter sp. MSW13, isolated from seawater.</title>
        <authorList>
            <person name="Kristyanto S."/>
            <person name="Jung J."/>
            <person name="Jeon C.O."/>
        </authorList>
    </citation>
    <scope>NUCLEOTIDE SEQUENCE</scope>
    <source>
        <strain evidence="2">MSW13</strain>
    </source>
</reference>
<protein>
    <submittedName>
        <fullName evidence="2">DUF6503 family protein</fullName>
    </submittedName>
</protein>
<dbReference type="AlphaFoldDB" id="A0A9X2ALG0"/>
<dbReference type="RefSeq" id="WP_242178360.1">
    <property type="nucleotide sequence ID" value="NZ_JAKQYM010000005.1"/>
</dbReference>
<dbReference type="EMBL" id="JAKQYM010000005">
    <property type="protein sequence ID" value="MCI2229230.1"/>
    <property type="molecule type" value="Genomic_DNA"/>
</dbReference>
<dbReference type="Proteomes" id="UP001139369">
    <property type="component" value="Unassembled WGS sequence"/>
</dbReference>
<dbReference type="InterPro" id="IPR045444">
    <property type="entry name" value="DUF6503"/>
</dbReference>
<proteinExistence type="predicted"/>
<evidence type="ECO:0000313" key="2">
    <source>
        <dbReference type="EMBL" id="MCI2229230.1"/>
    </source>
</evidence>